<dbReference type="AlphaFoldDB" id="A0A0P5ZV64"/>
<evidence type="ECO:0000256" key="11">
    <source>
        <dbReference type="PIRNR" id="PIRNR036893"/>
    </source>
</evidence>
<dbReference type="InterPro" id="IPR022271">
    <property type="entry name" value="Lipocalin_ApoD"/>
</dbReference>
<protein>
    <recommendedName>
        <fullName evidence="3">Apolipoprotein D</fullName>
    </recommendedName>
</protein>
<dbReference type="PRINTS" id="PR01219">
    <property type="entry name" value="APOLIPOPROTD"/>
</dbReference>
<evidence type="ECO:0000313" key="12">
    <source>
        <dbReference type="EMBL" id="KZS14941.1"/>
    </source>
</evidence>
<dbReference type="GO" id="GO:0006629">
    <property type="term" value="P:lipid metabolic process"/>
    <property type="evidence" value="ECO:0007669"/>
    <property type="project" value="TreeGrafter"/>
</dbReference>
<keyword evidence="6 11" id="KW-0732">Signal</keyword>
<evidence type="ECO:0000256" key="5">
    <source>
        <dbReference type="ARBA" id="ARBA00022525"/>
    </source>
</evidence>
<dbReference type="Proteomes" id="UP000076858">
    <property type="component" value="Unassembled WGS sequence"/>
</dbReference>
<dbReference type="GO" id="GO:0000302">
    <property type="term" value="P:response to reactive oxygen species"/>
    <property type="evidence" value="ECO:0007669"/>
    <property type="project" value="TreeGrafter"/>
</dbReference>
<evidence type="ECO:0000256" key="3">
    <source>
        <dbReference type="ARBA" id="ARBA00019890"/>
    </source>
</evidence>
<dbReference type="GO" id="GO:0006869">
    <property type="term" value="P:lipid transport"/>
    <property type="evidence" value="ECO:0007669"/>
    <property type="project" value="InterPro"/>
</dbReference>
<dbReference type="InterPro" id="IPR000566">
    <property type="entry name" value="Lipocln_cytosolic_FA-bd_dom"/>
</dbReference>
<dbReference type="Gene3D" id="2.40.128.20">
    <property type="match status" value="1"/>
</dbReference>
<dbReference type="Pfam" id="PF00061">
    <property type="entry name" value="Lipocalin"/>
    <property type="match status" value="1"/>
</dbReference>
<accession>A0A0P5ZV64</accession>
<comment type="subcellular location">
    <subcellularLocation>
        <location evidence="1">Secreted</location>
    </subcellularLocation>
</comment>
<gene>
    <name evidence="12" type="ORF">APZ42_019458</name>
</gene>
<dbReference type="FunFam" id="2.40.128.20:FF:000003">
    <property type="entry name" value="Apolipoprotein D"/>
    <property type="match status" value="1"/>
</dbReference>
<feature type="signal peptide" evidence="11">
    <location>
        <begin position="1"/>
        <end position="24"/>
    </location>
</feature>
<dbReference type="GO" id="GO:0005576">
    <property type="term" value="C:extracellular region"/>
    <property type="evidence" value="ECO:0007669"/>
    <property type="project" value="UniProtKB-SubCell"/>
</dbReference>
<dbReference type="PANTHER" id="PTHR10612">
    <property type="entry name" value="APOLIPOPROTEIN D"/>
    <property type="match status" value="1"/>
</dbReference>
<evidence type="ECO:0000256" key="6">
    <source>
        <dbReference type="ARBA" id="ARBA00022729"/>
    </source>
</evidence>
<keyword evidence="13" id="KW-1185">Reference proteome</keyword>
<evidence type="ECO:0000256" key="2">
    <source>
        <dbReference type="ARBA" id="ARBA00006889"/>
    </source>
</evidence>
<proteinExistence type="inferred from homology"/>
<sequence length="190" mass="21787">MSLNYSLRWVFLLVAVGLFRRTKSQIFTIGSCPNPSVVSDFEVDQYLGKWYYNRNYFSIFKTGLDCTTVEYTMNEDEITIKIEGFLINNKKKKTTFGKARVVTSGKLTVTFIPNALTQGAENYWILDTDYTSYAVVWNCFPHGVMYSSTAWILTRERNPSSATIDLALAAFEKNDIDQTKLKLVNQQDCE</sequence>
<feature type="chain" id="PRO_5013432837" description="Apolipoprotein D" evidence="11">
    <location>
        <begin position="25"/>
        <end position="190"/>
    </location>
</feature>
<evidence type="ECO:0000256" key="4">
    <source>
        <dbReference type="ARBA" id="ARBA00022448"/>
    </source>
</evidence>
<dbReference type="GO" id="GO:0005737">
    <property type="term" value="C:cytoplasm"/>
    <property type="evidence" value="ECO:0007669"/>
    <property type="project" value="TreeGrafter"/>
</dbReference>
<keyword evidence="5" id="KW-0964">Secreted</keyword>
<keyword evidence="9" id="KW-0325">Glycoprotein</keyword>
<keyword evidence="8" id="KW-1015">Disulfide bond</keyword>
<comment type="caution">
    <text evidence="12">The sequence shown here is derived from an EMBL/GenBank/DDBJ whole genome shotgun (WGS) entry which is preliminary data.</text>
</comment>
<dbReference type="GO" id="GO:0007420">
    <property type="term" value="P:brain development"/>
    <property type="evidence" value="ECO:0007669"/>
    <property type="project" value="InterPro"/>
</dbReference>
<name>A0A0P5ZV64_9CRUS</name>
<dbReference type="InterPro" id="IPR002969">
    <property type="entry name" value="ApolipopD"/>
</dbReference>
<organism evidence="12 13">
    <name type="scientific">Daphnia magna</name>
    <dbReference type="NCBI Taxonomy" id="35525"/>
    <lineage>
        <taxon>Eukaryota</taxon>
        <taxon>Metazoa</taxon>
        <taxon>Ecdysozoa</taxon>
        <taxon>Arthropoda</taxon>
        <taxon>Crustacea</taxon>
        <taxon>Branchiopoda</taxon>
        <taxon>Diplostraca</taxon>
        <taxon>Cladocera</taxon>
        <taxon>Anomopoda</taxon>
        <taxon>Daphniidae</taxon>
        <taxon>Daphnia</taxon>
    </lineage>
</organism>
<evidence type="ECO:0000256" key="9">
    <source>
        <dbReference type="ARBA" id="ARBA00023180"/>
    </source>
</evidence>
<keyword evidence="12" id="KW-0449">Lipoprotein</keyword>
<dbReference type="OrthoDB" id="565904at2759"/>
<keyword evidence="7" id="KW-0446">Lipid-binding</keyword>
<reference evidence="12 13" key="1">
    <citation type="submission" date="2016-03" db="EMBL/GenBank/DDBJ databases">
        <title>EvidentialGene: Evidence-directed Construction of Genes on Genomes.</title>
        <authorList>
            <person name="Gilbert D.G."/>
            <person name="Choi J.-H."/>
            <person name="Mockaitis K."/>
            <person name="Colbourne J."/>
            <person name="Pfrender M."/>
        </authorList>
    </citation>
    <scope>NUCLEOTIDE SEQUENCE [LARGE SCALE GENOMIC DNA]</scope>
    <source>
        <strain evidence="12 13">Xinb3</strain>
        <tissue evidence="12">Complete organism</tissue>
    </source>
</reference>
<dbReference type="GO" id="GO:0008289">
    <property type="term" value="F:lipid binding"/>
    <property type="evidence" value="ECO:0007669"/>
    <property type="project" value="UniProtKB-KW"/>
</dbReference>
<comment type="similarity">
    <text evidence="2 11">Belongs to the calycin superfamily. Lipocalin family.</text>
</comment>
<evidence type="ECO:0000256" key="1">
    <source>
        <dbReference type="ARBA" id="ARBA00004613"/>
    </source>
</evidence>
<dbReference type="EMBL" id="LRGB01000930">
    <property type="protein sequence ID" value="KZS14941.1"/>
    <property type="molecule type" value="Genomic_DNA"/>
</dbReference>
<keyword evidence="4" id="KW-0813">Transport</keyword>
<evidence type="ECO:0000313" key="13">
    <source>
        <dbReference type="Proteomes" id="UP000076858"/>
    </source>
</evidence>
<dbReference type="SUPFAM" id="SSF50814">
    <property type="entry name" value="Lipocalins"/>
    <property type="match status" value="1"/>
</dbReference>
<evidence type="ECO:0000256" key="7">
    <source>
        <dbReference type="ARBA" id="ARBA00023121"/>
    </source>
</evidence>
<dbReference type="GO" id="GO:0042246">
    <property type="term" value="P:tissue regeneration"/>
    <property type="evidence" value="ECO:0007669"/>
    <property type="project" value="InterPro"/>
</dbReference>
<dbReference type="InterPro" id="IPR012674">
    <property type="entry name" value="Calycin"/>
</dbReference>
<evidence type="ECO:0000256" key="8">
    <source>
        <dbReference type="ARBA" id="ARBA00023157"/>
    </source>
</evidence>
<dbReference type="PANTHER" id="PTHR10612:SF34">
    <property type="entry name" value="APOLIPOPROTEIN D"/>
    <property type="match status" value="1"/>
</dbReference>
<evidence type="ECO:0000256" key="10">
    <source>
        <dbReference type="ARBA" id="ARBA00023283"/>
    </source>
</evidence>
<dbReference type="PIRSF" id="PIRSF036893">
    <property type="entry name" value="Lipocalin_ApoD"/>
    <property type="match status" value="1"/>
</dbReference>
<keyword evidence="10" id="KW-0873">Pyrrolidone carboxylic acid</keyword>